<dbReference type="NCBIfam" id="NF012211">
    <property type="entry name" value="tand_rpt_95"/>
    <property type="match status" value="4"/>
</dbReference>
<dbReference type="SUPFAM" id="SSF75011">
    <property type="entry name" value="3-carboxy-cis,cis-mucoante lactonizing enzyme"/>
    <property type="match status" value="1"/>
</dbReference>
<comment type="subcellular location">
    <subcellularLocation>
        <location evidence="1">Membrane</location>
        <topology evidence="1">Single-pass membrane protein</topology>
    </subcellularLocation>
</comment>
<dbReference type="SMART" id="SM00112">
    <property type="entry name" value="CA"/>
    <property type="match status" value="3"/>
</dbReference>
<dbReference type="PANTHER" id="PTHR24028">
    <property type="entry name" value="CADHERIN-87A"/>
    <property type="match status" value="1"/>
</dbReference>
<keyword evidence="2" id="KW-0812">Transmembrane</keyword>
<dbReference type="SUPFAM" id="SSF49313">
    <property type="entry name" value="Cadherin-like"/>
    <property type="match status" value="5"/>
</dbReference>
<dbReference type="Pfam" id="PF16184">
    <property type="entry name" value="Cadherin_3"/>
    <property type="match status" value="1"/>
</dbReference>
<feature type="domain" description="Cadherin" evidence="8">
    <location>
        <begin position="3400"/>
        <end position="3483"/>
    </location>
</feature>
<evidence type="ECO:0000259" key="8">
    <source>
        <dbReference type="PROSITE" id="PS50268"/>
    </source>
</evidence>
<feature type="domain" description="Cadherin" evidence="8">
    <location>
        <begin position="2251"/>
        <end position="2334"/>
    </location>
</feature>
<dbReference type="InterPro" id="IPR039005">
    <property type="entry name" value="CSPG_rpt"/>
</dbReference>
<feature type="compositionally biased region" description="Low complexity" evidence="7">
    <location>
        <begin position="56"/>
        <end position="73"/>
    </location>
</feature>
<dbReference type="InterPro" id="IPR050174">
    <property type="entry name" value="Protocadherin/Cadherin-CA"/>
</dbReference>
<evidence type="ECO:0000313" key="12">
    <source>
        <dbReference type="Proteomes" id="UP000199032"/>
    </source>
</evidence>
<gene>
    <name evidence="11" type="ORF">COMA1_20577</name>
</gene>
<keyword evidence="4" id="KW-0472">Membrane</keyword>
<dbReference type="InterPro" id="IPR010221">
    <property type="entry name" value="VCBS_dom"/>
</dbReference>
<dbReference type="SUPFAM" id="SSF49785">
    <property type="entry name" value="Galactose-binding domain-like"/>
    <property type="match status" value="1"/>
</dbReference>
<dbReference type="GO" id="GO:0005509">
    <property type="term" value="F:calcium ion binding"/>
    <property type="evidence" value="ECO:0007669"/>
    <property type="project" value="InterPro"/>
</dbReference>
<dbReference type="EMBL" id="CZQA01000008">
    <property type="protein sequence ID" value="CUS35984.1"/>
    <property type="molecule type" value="Genomic_DNA"/>
</dbReference>
<evidence type="ECO:0000256" key="6">
    <source>
        <dbReference type="ARBA" id="ARBA00023180"/>
    </source>
</evidence>
<dbReference type="Gene3D" id="2.60.40.60">
    <property type="entry name" value="Cadherins"/>
    <property type="match status" value="2"/>
</dbReference>
<dbReference type="CDD" id="cd11304">
    <property type="entry name" value="Cadherin_repeat"/>
    <property type="match status" value="2"/>
</dbReference>
<reference evidence="11 12" key="1">
    <citation type="submission" date="2015-10" db="EMBL/GenBank/DDBJ databases">
        <authorList>
            <person name="Gilbert D.G."/>
        </authorList>
    </citation>
    <scope>NUCLEOTIDE SEQUENCE [LARGE SCALE GENOMIC DNA]</scope>
    <source>
        <strain evidence="11">COMA1</strain>
    </source>
</reference>
<dbReference type="Gene3D" id="2.60.120.200">
    <property type="match status" value="4"/>
</dbReference>
<accession>A0A0S4LHD1</accession>
<dbReference type="PANTHER" id="PTHR24028:SF328">
    <property type="entry name" value="CADHERIN-3"/>
    <property type="match status" value="1"/>
</dbReference>
<dbReference type="NCBIfam" id="TIGR02608">
    <property type="entry name" value="delta_60_rpt"/>
    <property type="match status" value="7"/>
</dbReference>
<dbReference type="InterPro" id="IPR013431">
    <property type="entry name" value="Delta_60_rpt"/>
</dbReference>
<feature type="region of interest" description="Disordered" evidence="7">
    <location>
        <begin position="3912"/>
        <end position="3949"/>
    </location>
</feature>
<dbReference type="InterPro" id="IPR019545">
    <property type="entry name" value="DM13_domain"/>
</dbReference>
<dbReference type="SMART" id="SM00560">
    <property type="entry name" value="LamGL"/>
    <property type="match status" value="3"/>
</dbReference>
<organism evidence="11 12">
    <name type="scientific">Candidatus Nitrospira nitrosa</name>
    <dbReference type="NCBI Taxonomy" id="1742972"/>
    <lineage>
        <taxon>Bacteria</taxon>
        <taxon>Pseudomonadati</taxon>
        <taxon>Nitrospirota</taxon>
        <taxon>Nitrospiria</taxon>
        <taxon>Nitrospirales</taxon>
        <taxon>Nitrospiraceae</taxon>
        <taxon>Nitrospira</taxon>
    </lineage>
</organism>
<dbReference type="PROSITE" id="PS50268">
    <property type="entry name" value="CADHERIN_2"/>
    <property type="match status" value="4"/>
</dbReference>
<evidence type="ECO:0000259" key="9">
    <source>
        <dbReference type="PROSITE" id="PS51549"/>
    </source>
</evidence>
<feature type="compositionally biased region" description="Basic and acidic residues" evidence="7">
    <location>
        <begin position="3918"/>
        <end position="3949"/>
    </location>
</feature>
<evidence type="ECO:0000313" key="11">
    <source>
        <dbReference type="EMBL" id="CUS35984.1"/>
    </source>
</evidence>
<protein>
    <submittedName>
        <fullName evidence="11">Uncharacterized protein</fullName>
    </submittedName>
</protein>
<dbReference type="Gene3D" id="2.80.10.50">
    <property type="match status" value="3"/>
</dbReference>
<dbReference type="STRING" id="1742972.COMA1_20577"/>
<dbReference type="Pfam" id="PF00028">
    <property type="entry name" value="Cadherin"/>
    <property type="match status" value="2"/>
</dbReference>
<dbReference type="GO" id="GO:0007156">
    <property type="term" value="P:homophilic cell adhesion via plasma membrane adhesion molecules"/>
    <property type="evidence" value="ECO:0007669"/>
    <property type="project" value="InterPro"/>
</dbReference>
<keyword evidence="3" id="KW-0732">Signal</keyword>
<dbReference type="InterPro" id="IPR001759">
    <property type="entry name" value="PTX_dom"/>
</dbReference>
<proteinExistence type="predicted"/>
<keyword evidence="4" id="KW-1133">Transmembrane helix</keyword>
<evidence type="ECO:0000256" key="2">
    <source>
        <dbReference type="ARBA" id="ARBA00022692"/>
    </source>
</evidence>
<dbReference type="Pfam" id="PF13385">
    <property type="entry name" value="Laminin_G_3"/>
    <property type="match status" value="4"/>
</dbReference>
<dbReference type="Proteomes" id="UP000199032">
    <property type="component" value="Unassembled WGS sequence"/>
</dbReference>
<feature type="domain" description="Cadherin" evidence="8">
    <location>
        <begin position="3601"/>
        <end position="3712"/>
    </location>
</feature>
<name>A0A0S4LHD1_9BACT</name>
<keyword evidence="6" id="KW-0325">Glycoprotein</keyword>
<evidence type="ECO:0000256" key="5">
    <source>
        <dbReference type="ARBA" id="ARBA00023157"/>
    </source>
</evidence>
<keyword evidence="12" id="KW-1185">Reference proteome</keyword>
<dbReference type="InterPro" id="IPR006558">
    <property type="entry name" value="LamG-like"/>
</dbReference>
<dbReference type="Pfam" id="PF14252">
    <property type="entry name" value="DUF4347"/>
    <property type="match status" value="1"/>
</dbReference>
<feature type="domain" description="DM13" evidence="9">
    <location>
        <begin position="2236"/>
        <end position="2354"/>
    </location>
</feature>
<dbReference type="PROSITE" id="PS51549">
    <property type="entry name" value="DM13"/>
    <property type="match status" value="1"/>
</dbReference>
<dbReference type="NCBIfam" id="TIGR01965">
    <property type="entry name" value="VCBS_repeat"/>
    <property type="match status" value="2"/>
</dbReference>
<evidence type="ECO:0000256" key="7">
    <source>
        <dbReference type="SAM" id="MobiDB-lite"/>
    </source>
</evidence>
<dbReference type="SMART" id="SM00159">
    <property type="entry name" value="PTX"/>
    <property type="match status" value="1"/>
</dbReference>
<sequence length="3949" mass="401164">MFWRKKKPQPQTPPQPSRSSKPASNDPNAAPPKLSLLSLESRLMFDAAATATASEVNQEQVAQAQAESAVSAEGNGGEPTAAETESQDLLQAIASYSPGESTTEVAFVDPTVPDYQTLSAGMGPNVQIVMLDGGQDGMEQIAASLAGRTGIDAIHIISHGAEGQLSLGTGTLTQASMTGQYADELTIIQQALSEQADILVYGCDFAEGDVGQDAVALLSQLTGADVAASTDATGAASLGGDWILETQTGAIETHIAVTDALQMDWVGLLDISTGLLGNWTFDTNATDSSGNNYNGTLTNGAAIDTTDATDIVGVAKLSLDGVNDYVDLSAHSANLAGLTQGTIAGWIKTTSTFETIFSISDTADTGSSAALFLGASGYLTYEVRENGVLQLAVYRSSATINDGNWHHVAVTVGASGNSLYVDGVLATAGQLTYDAGNATTQSFFSSVTSLDSMAIGRNQDSGGGTWYTTGLIDDVRVYNRVLTEGDVAQLYATSNDAPINALPGAQSINEDTNLVFSAGNGNQISITDPDSSGASFEVTVSVTNGSLTLAGTTGLTFISGDGTTDTTMTFRGTVANINTALNGLTYAPTSDYNGGATLTVATRDSTLVSLDIDANLQARYTFEGTANDVAPGTAQNGTLGGNATYVTDAPRGQVLSLDGVDDYVQITGRFGDPANVTLAAWVNLTAADSLGSHVISLGDSVLLTVDEPSLGNGVSGVYYNGSTWVKLTTGQFIAGTGWHHIAYIFDDTNNTNTLYIDGAAVATATASASISYTQGANSFIGKHGNGQTAFDFNGKIDDARVYNRALTASEVAALAADVSLTDTDAVAITVTAVNDVPTISNLSGDSLSYSEGAGAVVIEQGANALVADIDSTNFDTGTLTISIPSGGDSAEDVLSILNQGTGAGQIGVSGSTVTYGGVTIGTFTGGSNGTNLVITLNSSATPTAVTALIKNITYENTDAASPTTGARTVRYVLTDDDGGTSANYDTTVMVTAVNDAPVLALGATNLLTNGSFESGGTGWTGNSGVEATTRPGDYGIPAPPDGTGFLEVEGGNAPAGTESYVEQTFTTVVGQTYVVSLSAITRMDVNVQDRGALSINGVEIGRFTTGTSWQDYAVSFTATSTSSTLQIISKGSLSGTASLGGDAGGLLIDHVQVVAVQTAAAYTEGGAPVVLAGTARVFDAELSGLNTFNGATLTLARNGGANAEDVFSGSGTLSLSSGNVVVGGTTIGTYTNGGGTFQITFNASATNTLVNSAIQQIAYSNSSDAPPSSVQVNWTFNDGNSGSQGTGGALTATGNTTVSITAVNDAPINSVPSAQSTNEDTSKVFSSANGNQISITDPDSSGASFEVTVAVTNGTLTLSGTAGLTFTAGDGTSDSTMTFRGTVTAINTALNGLTYNPTSDYSGGATLTITSLDNTLVSLNIDANLQARYTFEGTANDVAPGTAQNGTLTNGATIITDGTRGQVVQLDGIDDSVEVSGLYGSSQTVTLTGWVNLNAGRTDNYMISLGDSIGLSLDGGSGVYGYFYDGTTWQTTDSSQFVAGTGWHHVAYTFNDAADTQQIYIDGVLTATTSFTGSISYTLGTNSSIGKHGNADTFYMGGMLDDVRVYNRVLSAAEVADLANDLALTDTDTVAITVTAVNDAPVLTDTVLTFAVAEDAGAPSGAVGSLMSEFTSGITDVDSGAAKGIAITGTDETNGTWYYTMNGGTTWTAVGSVSSASSLLLADNGSTRLYFAPSADYAGTSTAALTVRAWDQTSGTVGSKVDTSTNGGTTAFSSATDTVDVTVTAVNDAPTDLSSGIELNTDGGNDAYLISDTGLSQSLTATTVEIRFAANDLPLETVLLSFNNPAGDEFSIQLDDPSNNLELDFGGGTVALASAIDYRAALVDGAVHTLSVAWDSTAGNWSVYIDGSVIESGTGLNVGTPLDTTNGQFVFGQEQDGQNSGYDSTQYFSGTFYDVRIWNDVRTAGEIAQYDQQQLDVTPAEAAAIGLVANWQMDGFDGSSQVVDIVSGNNLSIAHASGTGFTTGAVDSQLSIEENSANGSHVGFVTTQDPDAGEAFSYSLTDSAGGRFAVNATTGEITVANGTLLDYEAATSHNITVRVTDSGGLTYDETFTINLTNVNEAPTGADATITINEDSSHTLATGNFGFSDVDAGDSLSAVRIDTLPSVGSLTLSGVAVTAGQVIAVADITAGNLVFTPVADASGTGYASFTFSVRDSNNAYDAAPNTLIFTVSAVDDATVVTGGTSGSGTEDTTVTGTLTATDVEGLSDGTVFTVSGAATSGTASIDPATGLWSYTPTADFNGSDSFTVTITDDAGNTTTQVINVTVTPVNDAPTITSLSGDSLSYNEGAGAVVIEQGGNALVADVDSTNFDTGTLTVSIPSGGDSAEDVLSIRNQGTGAGQIGVSGWNITYGGTTIGTFTGGSSGSNLVITFNSNATSTAVTALVQNITYENTDTAAPTTGARTVRYVLTDGDGGTSANYDTTVTVSSVNDAPTFGVGDGQATTSFGSGWEFGKETILQPDGKILVAGYSDSGGSDDFSLTRYNADGTLDTSFGGGDGIALAGIIGRAETAVLQPDGKIVLSGYTTNGGYQVCLVRFNVDGTLDTSFGGGDGIASSGVYGSAKDVALQTDGKFLVAADLSNNNFNLMRFNSDGSLDTSYGGGSGYVSTDLAGSTDRADSLTIQSDGKVVLAGFGFNGTSFDFALVRYNTDGTLDTSFNGTGKVLTDFGGNSSDTGNEVRVQADGKIVVAGWSDTGGTNDVAIARYNANGTLDTGFGTGGQVILNLGGNDLAEGLTIQADGKILVTGTAGINGNDFGLVRLNPDGSLDTTFSGDGIVTTDYTASSDDRAYSVVVQSDGHIVVSGTSKVGALGEYNYALTRYTSTGALDTTLDPVNTLDGTPTFTEGGSPVVLDGDVQIVDAELSALNNFNGATLTLTRNGGANAEDVFSSSGTLSSITAASGNVVVGGTTIGTYTNSGGTLVFTFNSNATNSLVNSAMQQIAYSNSSEAPPSSAQINWTFNDGNTGAQGSGGALTATGSTTVTITAVNDAPVLADTALALTVAEDAGAPSGAVGSLISAFTGGITDVDSGAAKGVAITGTNETNGTWYYTTNGGTTWTVVGAVSSASSLLLADNASTRLYFAPNADYNGTSTGALTLRAWDQTSGTAGTKVSTATNGGTTAFSSATDTVDVTVTAVNDPTVVTGGTSGSGTEDTTVTGTLTATDVEGLSDGTVFTVSTNATQGTASIDPATGLWSYTPTADWNGSDSFTVTITDDAGNTATQVISVTVTAVGDITNDSLTTAEDTAISANVLTGTTGATADSFEGTPVLTGVTQGMNGSVTFLANGTVTYTPNANFTGSDSFTYTITSGGVTETSTVTVTVTAVNDPTVVTGGTSGSGTEDTTVTGTLTATDVEGLSDGTVFTVSTNATQGTASIDPATGLWSYTPIADWNGTDSFTVTITDDAGNTATQVISVTVTPVNDAPVLTANIGSTVAEGGIDLIDASELAVTDVDNSAAQLTYTIGTGPLYGRLELTTAPGVTATTFTQADIVANRLIYVHDGSEITSDNFTFTVNDGAGGSLGVTTMSLTITPVNDAPTITSNGGGTTAAISVAENVSAVTIVTGADVDLPVQALTYSISGGVDQARFTINAVTGALNFTAPPDFEAATDANGDNMYVVQVRVTDSQGASTTQTIQVTVTDVLESAPPPSPPAPVVPPVLVSPLPLPGEETFGPGTSRPVAPVTSVNKELIPPPVLPGPMRPPLEGAPVTVGPVLIVPSTNRPVERVPEEPKRPTADERETPLFLVNDDQGRPLFSVLPVEPVPTLEPDPPERTPSVSDLLMAKLDEMTVSLEQAVDVAQEHHELMARVAAVTGTTLSVGFVAWALRSGAILASCLATMPAWRHFDPLPVVKLTRSERKHRRDEATQAQREEAEEFKGLKRVLDDKPPLKRSA</sequence>
<feature type="region of interest" description="Disordered" evidence="7">
    <location>
        <begin position="56"/>
        <end position="85"/>
    </location>
</feature>
<feature type="domain" description="Pentraxin (PTX)" evidence="10">
    <location>
        <begin position="1794"/>
        <end position="2012"/>
    </location>
</feature>
<dbReference type="GO" id="GO:0005886">
    <property type="term" value="C:plasma membrane"/>
    <property type="evidence" value="ECO:0007669"/>
    <property type="project" value="TreeGrafter"/>
</dbReference>
<keyword evidence="5" id="KW-1015">Disulfide bond</keyword>
<dbReference type="InterPro" id="IPR025592">
    <property type="entry name" value="DUF4347"/>
</dbReference>
<evidence type="ECO:0000259" key="10">
    <source>
        <dbReference type="PROSITE" id="PS51828"/>
    </source>
</evidence>
<feature type="region of interest" description="Disordered" evidence="7">
    <location>
        <begin position="1"/>
        <end position="35"/>
    </location>
</feature>
<dbReference type="Gene3D" id="2.60.120.260">
    <property type="entry name" value="Galactose-binding domain-like"/>
    <property type="match status" value="1"/>
</dbReference>
<dbReference type="Gene3D" id="2.60.40.3440">
    <property type="match status" value="4"/>
</dbReference>
<dbReference type="Pfam" id="PF17963">
    <property type="entry name" value="Big_9"/>
    <property type="match status" value="4"/>
</dbReference>
<evidence type="ECO:0000256" key="4">
    <source>
        <dbReference type="ARBA" id="ARBA00022989"/>
    </source>
</evidence>
<dbReference type="SMART" id="SM00282">
    <property type="entry name" value="LamG"/>
    <property type="match status" value="2"/>
</dbReference>
<feature type="domain" description="Cadherin" evidence="8">
    <location>
        <begin position="2031"/>
        <end position="2124"/>
    </location>
</feature>
<dbReference type="InterPro" id="IPR013320">
    <property type="entry name" value="ConA-like_dom_sf"/>
</dbReference>
<dbReference type="InterPro" id="IPR008979">
    <property type="entry name" value="Galactose-bd-like_sf"/>
</dbReference>
<dbReference type="SUPFAM" id="SSF49899">
    <property type="entry name" value="Concanavalin A-like lectins/glucanases"/>
    <property type="match status" value="4"/>
</dbReference>
<dbReference type="InterPro" id="IPR001791">
    <property type="entry name" value="Laminin_G"/>
</dbReference>
<dbReference type="PROSITE" id="PS51854">
    <property type="entry name" value="CSPG"/>
    <property type="match status" value="1"/>
</dbReference>
<evidence type="ECO:0000256" key="3">
    <source>
        <dbReference type="ARBA" id="ARBA00022729"/>
    </source>
</evidence>
<dbReference type="Pfam" id="PF17164">
    <property type="entry name" value="DUF5122"/>
    <property type="match status" value="7"/>
</dbReference>
<dbReference type="InterPro" id="IPR002126">
    <property type="entry name" value="Cadherin-like_dom"/>
</dbReference>
<dbReference type="RefSeq" id="WP_090748565.1">
    <property type="nucleotide sequence ID" value="NZ_CZQA01000008.1"/>
</dbReference>
<evidence type="ECO:0000256" key="1">
    <source>
        <dbReference type="ARBA" id="ARBA00004167"/>
    </source>
</evidence>
<dbReference type="OrthoDB" id="9814380at2"/>
<dbReference type="PROSITE" id="PS51828">
    <property type="entry name" value="PTX_2"/>
    <property type="match status" value="1"/>
</dbReference>
<dbReference type="InterPro" id="IPR015919">
    <property type="entry name" value="Cadherin-like_sf"/>
</dbReference>